<dbReference type="GO" id="GO:0016747">
    <property type="term" value="F:acyltransferase activity, transferring groups other than amino-acyl groups"/>
    <property type="evidence" value="ECO:0007669"/>
    <property type="project" value="TreeGrafter"/>
</dbReference>
<dbReference type="EMBL" id="CP049109">
    <property type="protein sequence ID" value="QIG80710.1"/>
    <property type="molecule type" value="Genomic_DNA"/>
</dbReference>
<evidence type="ECO:0000256" key="1">
    <source>
        <dbReference type="SAM" id="SignalP"/>
    </source>
</evidence>
<dbReference type="InterPro" id="IPR000801">
    <property type="entry name" value="Esterase-like"/>
</dbReference>
<dbReference type="InterPro" id="IPR050583">
    <property type="entry name" value="Mycobacterial_A85_antigen"/>
</dbReference>
<name>A0A6G6Y719_9SPHN</name>
<organism evidence="2 3">
    <name type="scientific">Stakelama tenebrarum</name>
    <dbReference type="NCBI Taxonomy" id="2711215"/>
    <lineage>
        <taxon>Bacteria</taxon>
        <taxon>Pseudomonadati</taxon>
        <taxon>Pseudomonadota</taxon>
        <taxon>Alphaproteobacteria</taxon>
        <taxon>Sphingomonadales</taxon>
        <taxon>Sphingomonadaceae</taxon>
        <taxon>Stakelama</taxon>
    </lineage>
</organism>
<gene>
    <name evidence="2" type="ORF">G5C33_13575</name>
</gene>
<feature type="signal peptide" evidence="1">
    <location>
        <begin position="1"/>
        <end position="25"/>
    </location>
</feature>
<protein>
    <submittedName>
        <fullName evidence="2">Esterase</fullName>
    </submittedName>
</protein>
<keyword evidence="3" id="KW-1185">Reference proteome</keyword>
<dbReference type="Proteomes" id="UP000501568">
    <property type="component" value="Chromosome"/>
</dbReference>
<dbReference type="PANTHER" id="PTHR48098:SF1">
    <property type="entry name" value="DIACYLGLYCEROL ACYLTRANSFERASE_MYCOLYLTRANSFERASE AG85A"/>
    <property type="match status" value="1"/>
</dbReference>
<evidence type="ECO:0000313" key="2">
    <source>
        <dbReference type="EMBL" id="QIG80710.1"/>
    </source>
</evidence>
<dbReference type="PANTHER" id="PTHR48098">
    <property type="entry name" value="ENTEROCHELIN ESTERASE-RELATED"/>
    <property type="match status" value="1"/>
</dbReference>
<dbReference type="KEGG" id="spzr:G5C33_13575"/>
<proteinExistence type="predicted"/>
<dbReference type="InterPro" id="IPR029058">
    <property type="entry name" value="AB_hydrolase_fold"/>
</dbReference>
<reference evidence="2 3" key="1">
    <citation type="submission" date="2020-02" db="EMBL/GenBank/DDBJ databases">
        <authorList>
            <person name="Zheng R.K."/>
            <person name="Sun C.M."/>
        </authorList>
    </citation>
    <scope>NUCLEOTIDE SEQUENCE [LARGE SCALE GENOMIC DNA]</scope>
    <source>
        <strain evidence="3">zrk23</strain>
    </source>
</reference>
<dbReference type="AlphaFoldDB" id="A0A6G6Y719"/>
<evidence type="ECO:0000313" key="3">
    <source>
        <dbReference type="Proteomes" id="UP000501568"/>
    </source>
</evidence>
<dbReference type="Gene3D" id="3.40.50.1820">
    <property type="entry name" value="alpha/beta hydrolase"/>
    <property type="match status" value="1"/>
</dbReference>
<keyword evidence="1" id="KW-0732">Signal</keyword>
<dbReference type="Pfam" id="PF00756">
    <property type="entry name" value="Esterase"/>
    <property type="match status" value="1"/>
</dbReference>
<sequence>MRYFRRQVAAIAAMLLSLSGGGAIAQTIEQISVHSPAIEGNLEGNSADREVFVLLPPGYDSAPERRYPVVYFLHGFTAHAATYVERGEALEAAKAVMAEGPELILVFPDSYTRHGGSMYSTSPTTGDFEGFVTRDLIAYVDSHYRTIATRESRGLAGHSMGGYGTLKLGMKYPDLFSSLYAMSPCCTAPTPITGEQAAQLAQVTPEQADNAPFFLRAALASFAAWSPAPDKPPFFFDTGAQEDGTVDPIVVGRLAANAPEVMLPQYLPALARMEAIGMEVGDSDFLIDGIVAMHEAMTRFGLAHDWEVYQGDHMNRLPVRFREKLLPFFQQHLDQQ</sequence>
<accession>A0A6G6Y719</accession>
<feature type="chain" id="PRO_5026313262" evidence="1">
    <location>
        <begin position="26"/>
        <end position="336"/>
    </location>
</feature>
<dbReference type="SUPFAM" id="SSF53474">
    <property type="entry name" value="alpha/beta-Hydrolases"/>
    <property type="match status" value="1"/>
</dbReference>